<comment type="subunit">
    <text evidence="12">Homodimer. The tRNA molecule binds across the dimer.</text>
</comment>
<dbReference type="InterPro" id="IPR042103">
    <property type="entry name" value="SerRS_1_N_sf"/>
</dbReference>
<evidence type="ECO:0000256" key="10">
    <source>
        <dbReference type="ARBA" id="ARBA00047929"/>
    </source>
</evidence>
<keyword evidence="7 12" id="KW-0067">ATP-binding</keyword>
<comment type="similarity">
    <text evidence="3 12">Belongs to the class-II aminoacyl-tRNA synthetase family. Type-1 seryl-tRNA synthetase subfamily.</text>
</comment>
<dbReference type="InterPro" id="IPR033729">
    <property type="entry name" value="SerRS_core"/>
</dbReference>
<feature type="binding site" evidence="13">
    <location>
        <position position="380"/>
    </location>
    <ligand>
        <name>L-serine</name>
        <dbReference type="ChEBI" id="CHEBI:33384"/>
    </ligand>
</feature>
<dbReference type="GO" id="GO:0005524">
    <property type="term" value="F:ATP binding"/>
    <property type="evidence" value="ECO:0007669"/>
    <property type="project" value="UniProtKB-UniRule"/>
</dbReference>
<sequence>MLDLRFIRENPDLVKEGARKKRIDADIDGLLALDARAREMRTRLDNLRAERNRGSEQVPRLQGEEKQKAIARMKEVSNEVKALEPEHKALEEQISALLLTVPNPPGGDVPLGETEADNAEVRRWGTPPAFDFTPKDHVELGEALDLIDIPRGVKLAGSRSYILKNEGALLHWAVLRLAMDRMVGKGFVPMVVPVLVNEAPMVGTGYFPTGRDQAYHVEKDEAFLVGTAEVSLTSYHCEEMLNEADLPKKFVGLSDCFRREAGTYGKDTRGLYRIHLFEKVEQVVVCANDEAESRRWHDAILANAEEVVQALGIPYRVVAVCTGDLGQGQVRKHDIESWMPSRNGYGETHSCSTFHEFQARRLNVRYRDPEGRVRFVHTLNNTVIASPRILIPILENNQRADGGVVIPEVLRPYLGGKEVIEPR</sequence>
<dbReference type="Gene3D" id="3.30.930.10">
    <property type="entry name" value="Bira Bifunctional Protein, Domain 2"/>
    <property type="match status" value="1"/>
</dbReference>
<keyword evidence="9 12" id="KW-0030">Aminoacyl-tRNA synthetase</keyword>
<evidence type="ECO:0000313" key="17">
    <source>
        <dbReference type="EMBL" id="OGG52235.1"/>
    </source>
</evidence>
<comment type="catalytic activity">
    <reaction evidence="10 12">
        <text>tRNA(Sec) + L-serine + ATP = L-seryl-tRNA(Sec) + AMP + diphosphate + H(+)</text>
        <dbReference type="Rhea" id="RHEA:42580"/>
        <dbReference type="Rhea" id="RHEA-COMP:9742"/>
        <dbReference type="Rhea" id="RHEA-COMP:10128"/>
        <dbReference type="ChEBI" id="CHEBI:15378"/>
        <dbReference type="ChEBI" id="CHEBI:30616"/>
        <dbReference type="ChEBI" id="CHEBI:33019"/>
        <dbReference type="ChEBI" id="CHEBI:33384"/>
        <dbReference type="ChEBI" id="CHEBI:78442"/>
        <dbReference type="ChEBI" id="CHEBI:78533"/>
        <dbReference type="ChEBI" id="CHEBI:456215"/>
        <dbReference type="EC" id="6.1.1.11"/>
    </reaction>
</comment>
<comment type="caution">
    <text evidence="17">The sequence shown here is derived from an EMBL/GenBank/DDBJ whole genome shotgun (WGS) entry which is preliminary data.</text>
</comment>
<dbReference type="PRINTS" id="PR00981">
    <property type="entry name" value="TRNASYNTHSER"/>
</dbReference>
<comment type="function">
    <text evidence="12">Catalyzes the attachment of serine to tRNA(Ser). Is also able to aminoacylate tRNA(Sec) with serine, to form the misacylated tRNA L-seryl-tRNA(Sec), which will be further converted into selenocysteinyl-tRNA(Sec).</text>
</comment>
<feature type="binding site" evidence="13">
    <location>
        <position position="258"/>
    </location>
    <ligand>
        <name>L-serine</name>
        <dbReference type="ChEBI" id="CHEBI:33384"/>
    </ligand>
</feature>
<dbReference type="PANTHER" id="PTHR43697">
    <property type="entry name" value="SERYL-TRNA SYNTHETASE"/>
    <property type="match status" value="1"/>
</dbReference>
<dbReference type="InterPro" id="IPR045864">
    <property type="entry name" value="aa-tRNA-synth_II/BPL/LPL"/>
</dbReference>
<feature type="site" description="Important for serine binding" evidence="13">
    <location>
        <position position="382"/>
    </location>
</feature>
<feature type="binding site" evidence="12 13">
    <location>
        <position position="281"/>
    </location>
    <ligand>
        <name>L-serine</name>
        <dbReference type="ChEBI" id="CHEBI:33384"/>
    </ligand>
</feature>
<keyword evidence="5 12" id="KW-0436">Ligase</keyword>
<keyword evidence="6 12" id="KW-0547">Nucleotide-binding</keyword>
<comment type="catalytic activity">
    <reaction evidence="11 12">
        <text>tRNA(Ser) + L-serine + ATP = L-seryl-tRNA(Ser) + AMP + diphosphate + H(+)</text>
        <dbReference type="Rhea" id="RHEA:12292"/>
        <dbReference type="Rhea" id="RHEA-COMP:9669"/>
        <dbReference type="Rhea" id="RHEA-COMP:9703"/>
        <dbReference type="ChEBI" id="CHEBI:15378"/>
        <dbReference type="ChEBI" id="CHEBI:30616"/>
        <dbReference type="ChEBI" id="CHEBI:33019"/>
        <dbReference type="ChEBI" id="CHEBI:33384"/>
        <dbReference type="ChEBI" id="CHEBI:78442"/>
        <dbReference type="ChEBI" id="CHEBI:78533"/>
        <dbReference type="ChEBI" id="CHEBI:456215"/>
        <dbReference type="EC" id="6.1.1.11"/>
    </reaction>
</comment>
<keyword evidence="8 12" id="KW-0648">Protein biosynthesis</keyword>
<evidence type="ECO:0000256" key="3">
    <source>
        <dbReference type="ARBA" id="ARBA00010728"/>
    </source>
</evidence>
<dbReference type="EC" id="6.1.1.11" evidence="12"/>
<name>A0A1F6CSX9_HANXR</name>
<evidence type="ECO:0000256" key="15">
    <source>
        <dbReference type="SAM" id="Coils"/>
    </source>
</evidence>
<dbReference type="Pfam" id="PF00587">
    <property type="entry name" value="tRNA-synt_2b"/>
    <property type="match status" value="1"/>
</dbReference>
<evidence type="ECO:0000256" key="13">
    <source>
        <dbReference type="PIRSR" id="PIRSR001529-1"/>
    </source>
</evidence>
<dbReference type="GO" id="GO:0006434">
    <property type="term" value="P:seryl-tRNA aminoacylation"/>
    <property type="evidence" value="ECO:0007669"/>
    <property type="project" value="UniProtKB-UniRule"/>
</dbReference>
<dbReference type="PANTHER" id="PTHR43697:SF1">
    <property type="entry name" value="SERINE--TRNA LIGASE"/>
    <property type="match status" value="1"/>
</dbReference>
<evidence type="ECO:0000256" key="5">
    <source>
        <dbReference type="ARBA" id="ARBA00022598"/>
    </source>
</evidence>
<dbReference type="SUPFAM" id="SSF46589">
    <property type="entry name" value="tRNA-binding arm"/>
    <property type="match status" value="1"/>
</dbReference>
<dbReference type="InterPro" id="IPR006195">
    <property type="entry name" value="aa-tRNA-synth_II"/>
</dbReference>
<evidence type="ECO:0000256" key="9">
    <source>
        <dbReference type="ARBA" id="ARBA00023146"/>
    </source>
</evidence>
<proteinExistence type="inferred from homology"/>
<dbReference type="InterPro" id="IPR015866">
    <property type="entry name" value="Ser-tRNA-synth_1_N"/>
</dbReference>
<dbReference type="UniPathway" id="UPA00906">
    <property type="reaction ID" value="UER00895"/>
</dbReference>
<dbReference type="Proteomes" id="UP000178606">
    <property type="component" value="Unassembled WGS sequence"/>
</dbReference>
<reference evidence="17 18" key="1">
    <citation type="journal article" date="2016" name="Nat. Commun.">
        <title>Thousands of microbial genomes shed light on interconnected biogeochemical processes in an aquifer system.</title>
        <authorList>
            <person name="Anantharaman K."/>
            <person name="Brown C.T."/>
            <person name="Hug L.A."/>
            <person name="Sharon I."/>
            <person name="Castelle C.J."/>
            <person name="Probst A.J."/>
            <person name="Thomas B.C."/>
            <person name="Singh A."/>
            <person name="Wilkins M.J."/>
            <person name="Karaoz U."/>
            <person name="Brodie E.L."/>
            <person name="Williams K.H."/>
            <person name="Hubbard S.S."/>
            <person name="Banfield J.F."/>
        </authorList>
    </citation>
    <scope>NUCLEOTIDE SEQUENCE [LARGE SCALE GENOMIC DNA]</scope>
    <source>
        <strain evidence="18">RIFCSPLOWO2_12_FULL_64_10</strain>
    </source>
</reference>
<evidence type="ECO:0000313" key="18">
    <source>
        <dbReference type="Proteomes" id="UP000178606"/>
    </source>
</evidence>
<feature type="coiled-coil region" evidence="15">
    <location>
        <begin position="30"/>
        <end position="93"/>
    </location>
</feature>
<feature type="binding site" evidence="12">
    <location>
        <position position="382"/>
    </location>
    <ligand>
        <name>L-serine</name>
        <dbReference type="ChEBI" id="CHEBI:33384"/>
    </ligand>
</feature>
<dbReference type="GO" id="GO:0004828">
    <property type="term" value="F:serine-tRNA ligase activity"/>
    <property type="evidence" value="ECO:0007669"/>
    <property type="project" value="UniProtKB-UniRule"/>
</dbReference>
<feature type="domain" description="Aminoacyl-transfer RNA synthetases class-II family profile" evidence="16">
    <location>
        <begin position="136"/>
        <end position="407"/>
    </location>
</feature>
<comment type="caution">
    <text evidence="12">Lacks conserved residue(s) required for the propagation of feature annotation.</text>
</comment>
<gene>
    <name evidence="12" type="primary">serS</name>
    <name evidence="17" type="ORF">A3F84_04010</name>
</gene>
<keyword evidence="15" id="KW-0175">Coiled coil</keyword>
<feature type="binding site" evidence="12">
    <location>
        <begin position="227"/>
        <end position="229"/>
    </location>
    <ligand>
        <name>L-serine</name>
        <dbReference type="ChEBI" id="CHEBI:33384"/>
    </ligand>
</feature>
<dbReference type="EMBL" id="MFKF01000150">
    <property type="protein sequence ID" value="OGG52235.1"/>
    <property type="molecule type" value="Genomic_DNA"/>
</dbReference>
<dbReference type="PROSITE" id="PS50862">
    <property type="entry name" value="AA_TRNA_LIGASE_II"/>
    <property type="match status" value="1"/>
</dbReference>
<dbReference type="Gene3D" id="1.10.287.40">
    <property type="entry name" value="Serine-tRNA synthetase, tRNA binding domain"/>
    <property type="match status" value="1"/>
</dbReference>
<dbReference type="GO" id="GO:0005737">
    <property type="term" value="C:cytoplasm"/>
    <property type="evidence" value="ECO:0007669"/>
    <property type="project" value="UniProtKB-SubCell"/>
</dbReference>
<dbReference type="AlphaFoldDB" id="A0A1F6CSX9"/>
<dbReference type="SUPFAM" id="SSF55681">
    <property type="entry name" value="Class II aaRS and biotin synthetases"/>
    <property type="match status" value="1"/>
</dbReference>
<accession>A0A1F6CSX9</accession>
<evidence type="ECO:0000256" key="12">
    <source>
        <dbReference type="HAMAP-Rule" id="MF_00176"/>
    </source>
</evidence>
<feature type="binding site" evidence="12 14">
    <location>
        <begin position="347"/>
        <end position="350"/>
    </location>
    <ligand>
        <name>ATP</name>
        <dbReference type="ChEBI" id="CHEBI:30616"/>
    </ligand>
</feature>
<evidence type="ECO:0000259" key="16">
    <source>
        <dbReference type="PROSITE" id="PS50862"/>
    </source>
</evidence>
<comment type="domain">
    <text evidence="12">Consists of two distinct domains, a catalytic core and a N-terminal extension that is involved in tRNA binding.</text>
</comment>
<organism evidence="17 18">
    <name type="scientific">Handelsmanbacteria sp. (strain RIFCSPLOWO2_12_FULL_64_10)</name>
    <dbReference type="NCBI Taxonomy" id="1817868"/>
    <lineage>
        <taxon>Bacteria</taxon>
        <taxon>Candidatus Handelsmaniibacteriota</taxon>
    </lineage>
</organism>
<evidence type="ECO:0000256" key="4">
    <source>
        <dbReference type="ARBA" id="ARBA00022490"/>
    </source>
</evidence>
<evidence type="ECO:0000256" key="7">
    <source>
        <dbReference type="ARBA" id="ARBA00022840"/>
    </source>
</evidence>
<feature type="binding site" evidence="13">
    <location>
        <position position="227"/>
    </location>
    <ligand>
        <name>L-serine</name>
        <dbReference type="ChEBI" id="CHEBI:33384"/>
    </ligand>
</feature>
<evidence type="ECO:0000256" key="14">
    <source>
        <dbReference type="PIRSR" id="PIRSR001529-2"/>
    </source>
</evidence>
<dbReference type="NCBIfam" id="TIGR00414">
    <property type="entry name" value="serS"/>
    <property type="match status" value="1"/>
</dbReference>
<dbReference type="HAMAP" id="MF_00176">
    <property type="entry name" value="Ser_tRNA_synth_type1"/>
    <property type="match status" value="1"/>
</dbReference>
<evidence type="ECO:0000256" key="11">
    <source>
        <dbReference type="ARBA" id="ARBA00048823"/>
    </source>
</evidence>
<dbReference type="InterPro" id="IPR002317">
    <property type="entry name" value="Ser-tRNA-ligase_type_1"/>
</dbReference>
<comment type="pathway">
    <text evidence="2 12">Aminoacyl-tRNA biosynthesis; selenocysteinyl-tRNA(Sec) biosynthesis; L-seryl-tRNA(Sec) from L-serine and tRNA(Sec): step 1/1.</text>
</comment>
<evidence type="ECO:0000256" key="8">
    <source>
        <dbReference type="ARBA" id="ARBA00022917"/>
    </source>
</evidence>
<comment type="subcellular location">
    <subcellularLocation>
        <location evidence="1 12">Cytoplasm</location>
    </subcellularLocation>
</comment>
<dbReference type="GO" id="GO:0016260">
    <property type="term" value="P:selenocysteine biosynthetic process"/>
    <property type="evidence" value="ECO:0007669"/>
    <property type="project" value="UniProtKB-UniRule"/>
</dbReference>
<dbReference type="PIRSF" id="PIRSF001529">
    <property type="entry name" value="Ser-tRNA-synth_IIa"/>
    <property type="match status" value="1"/>
</dbReference>
<evidence type="ECO:0000256" key="6">
    <source>
        <dbReference type="ARBA" id="ARBA00022741"/>
    </source>
</evidence>
<dbReference type="InterPro" id="IPR002314">
    <property type="entry name" value="aa-tRNA-synt_IIb"/>
</dbReference>
<dbReference type="CDD" id="cd00770">
    <property type="entry name" value="SerRS_core"/>
    <property type="match status" value="1"/>
</dbReference>
<dbReference type="Pfam" id="PF02403">
    <property type="entry name" value="Seryl_tRNA_N"/>
    <property type="match status" value="1"/>
</dbReference>
<evidence type="ECO:0000256" key="1">
    <source>
        <dbReference type="ARBA" id="ARBA00004496"/>
    </source>
</evidence>
<dbReference type="InterPro" id="IPR010978">
    <property type="entry name" value="tRNA-bd_arm"/>
</dbReference>
<evidence type="ECO:0000256" key="2">
    <source>
        <dbReference type="ARBA" id="ARBA00005045"/>
    </source>
</evidence>
<protein>
    <recommendedName>
        <fullName evidence="12">Serine--tRNA ligase</fullName>
        <ecNumber evidence="12">6.1.1.11</ecNumber>
    </recommendedName>
    <alternativeName>
        <fullName evidence="12">Seryl-tRNA synthetase</fullName>
        <shortName evidence="12">SerRS</shortName>
    </alternativeName>
    <alternativeName>
        <fullName evidence="12">Seryl-tRNA(Ser/Sec) synthetase</fullName>
    </alternativeName>
</protein>
<feature type="binding site" evidence="12 14">
    <location>
        <begin position="258"/>
        <end position="260"/>
    </location>
    <ligand>
        <name>ATP</name>
        <dbReference type="ChEBI" id="CHEBI:30616"/>
    </ligand>
</feature>
<keyword evidence="4 12" id="KW-0963">Cytoplasm</keyword>